<dbReference type="PROSITE" id="PS51522">
    <property type="entry name" value="ZF_NANOS"/>
    <property type="match status" value="1"/>
</dbReference>
<evidence type="ECO:0000256" key="4">
    <source>
        <dbReference type="ARBA" id="ARBA00022771"/>
    </source>
</evidence>
<feature type="compositionally biased region" description="Low complexity" evidence="9">
    <location>
        <begin position="65"/>
        <end position="75"/>
    </location>
</feature>
<keyword evidence="3" id="KW-0479">Metal-binding</keyword>
<feature type="domain" description="Nanos-type" evidence="10">
    <location>
        <begin position="115"/>
        <end position="169"/>
    </location>
</feature>
<dbReference type="OrthoDB" id="10010129at2759"/>
<keyword evidence="2" id="KW-0963">Cytoplasm</keyword>
<dbReference type="Proteomes" id="UP000007110">
    <property type="component" value="Unassembled WGS sequence"/>
</dbReference>
<proteinExistence type="inferred from homology"/>
<evidence type="ECO:0000256" key="7">
    <source>
        <dbReference type="ARBA" id="ARBA00022884"/>
    </source>
</evidence>
<dbReference type="GO" id="GO:0003729">
    <property type="term" value="F:mRNA binding"/>
    <property type="evidence" value="ECO:0000318"/>
    <property type="project" value="GO_Central"/>
</dbReference>
<feature type="region of interest" description="Disordered" evidence="9">
    <location>
        <begin position="65"/>
        <end position="89"/>
    </location>
</feature>
<evidence type="ECO:0000256" key="3">
    <source>
        <dbReference type="ARBA" id="ARBA00022723"/>
    </source>
</evidence>
<dbReference type="KEGG" id="spu:115924144"/>
<accession>A0A7M7NUR3</accession>
<evidence type="ECO:0000313" key="12">
    <source>
        <dbReference type="Proteomes" id="UP000007110"/>
    </source>
</evidence>
<dbReference type="InParanoid" id="A0A7M7NUR3"/>
<evidence type="ECO:0000256" key="1">
    <source>
        <dbReference type="ARBA" id="ARBA00004496"/>
    </source>
</evidence>
<evidence type="ECO:0000256" key="5">
    <source>
        <dbReference type="ARBA" id="ARBA00022833"/>
    </source>
</evidence>
<dbReference type="Pfam" id="PF05741">
    <property type="entry name" value="zf-nanos"/>
    <property type="match status" value="1"/>
</dbReference>
<comment type="similarity">
    <text evidence="8">Belongs to the nanos family.</text>
</comment>
<keyword evidence="7 8" id="KW-0694">RNA-binding</keyword>
<dbReference type="InterPro" id="IPR038129">
    <property type="entry name" value="Nanos_sf"/>
</dbReference>
<dbReference type="GO" id="GO:0048477">
    <property type="term" value="P:oogenesis"/>
    <property type="evidence" value="ECO:0000318"/>
    <property type="project" value="GO_Central"/>
</dbReference>
<reference evidence="11" key="2">
    <citation type="submission" date="2021-01" db="UniProtKB">
        <authorList>
            <consortium name="EnsemblMetazoa"/>
        </authorList>
    </citation>
    <scope>IDENTIFICATION</scope>
</reference>
<evidence type="ECO:0000256" key="2">
    <source>
        <dbReference type="ARBA" id="ARBA00022490"/>
    </source>
</evidence>
<keyword evidence="5" id="KW-0862">Zinc</keyword>
<dbReference type="PANTHER" id="PTHR12887">
    <property type="entry name" value="NANOS PROTEIN"/>
    <property type="match status" value="1"/>
</dbReference>
<reference evidence="12" key="1">
    <citation type="submission" date="2015-02" db="EMBL/GenBank/DDBJ databases">
        <title>Genome sequencing for Strongylocentrotus purpuratus.</title>
        <authorList>
            <person name="Murali S."/>
            <person name="Liu Y."/>
            <person name="Vee V."/>
            <person name="English A."/>
            <person name="Wang M."/>
            <person name="Skinner E."/>
            <person name="Han Y."/>
            <person name="Muzny D.M."/>
            <person name="Worley K.C."/>
            <person name="Gibbs R.A."/>
        </authorList>
    </citation>
    <scope>NUCLEOTIDE SEQUENCE</scope>
</reference>
<keyword evidence="4 8" id="KW-0863">Zinc-finger</keyword>
<keyword evidence="12" id="KW-1185">Reference proteome</keyword>
<dbReference type="EnsemblMetazoa" id="XM_030985969">
    <property type="protein sequence ID" value="XP_030841829"/>
    <property type="gene ID" value="LOC115924144"/>
</dbReference>
<dbReference type="InterPro" id="IPR024161">
    <property type="entry name" value="Znf_nanos-typ"/>
</dbReference>
<evidence type="ECO:0000256" key="6">
    <source>
        <dbReference type="ARBA" id="ARBA00022845"/>
    </source>
</evidence>
<evidence type="ECO:0000259" key="10">
    <source>
        <dbReference type="PROSITE" id="PS51522"/>
    </source>
</evidence>
<keyword evidence="6 8" id="KW-0810">Translation regulation</keyword>
<dbReference type="GeneID" id="115924144"/>
<comment type="subcellular location">
    <subcellularLocation>
        <location evidence="1">Cytoplasm</location>
    </subcellularLocation>
</comment>
<evidence type="ECO:0000256" key="8">
    <source>
        <dbReference type="PROSITE-ProRule" id="PRU00855"/>
    </source>
</evidence>
<dbReference type="Gene3D" id="4.10.60.30">
    <property type="entry name" value="Nanos, RNA-binding domain"/>
    <property type="match status" value="1"/>
</dbReference>
<name>A0A7M7NUR3_STRPU</name>
<evidence type="ECO:0000313" key="11">
    <source>
        <dbReference type="EnsemblMetazoa" id="XP_030841829"/>
    </source>
</evidence>
<protein>
    <recommendedName>
        <fullName evidence="10">Nanos-type domain-containing protein</fullName>
    </recommendedName>
</protein>
<dbReference type="GO" id="GO:0017148">
    <property type="term" value="P:negative regulation of translation"/>
    <property type="evidence" value="ECO:0000318"/>
    <property type="project" value="GO_Central"/>
</dbReference>
<dbReference type="GO" id="GO:0008270">
    <property type="term" value="F:zinc ion binding"/>
    <property type="evidence" value="ECO:0007669"/>
    <property type="project" value="UniProtKB-KW"/>
</dbReference>
<organism evidence="11 12">
    <name type="scientific">Strongylocentrotus purpuratus</name>
    <name type="common">Purple sea urchin</name>
    <dbReference type="NCBI Taxonomy" id="7668"/>
    <lineage>
        <taxon>Eukaryota</taxon>
        <taxon>Metazoa</taxon>
        <taxon>Echinodermata</taxon>
        <taxon>Eleutherozoa</taxon>
        <taxon>Echinozoa</taxon>
        <taxon>Echinoidea</taxon>
        <taxon>Euechinoidea</taxon>
        <taxon>Echinacea</taxon>
        <taxon>Camarodonta</taxon>
        <taxon>Echinidea</taxon>
        <taxon>Strongylocentrotidae</taxon>
        <taxon>Strongylocentrotus</taxon>
    </lineage>
</organism>
<dbReference type="OMA" id="PMSPWPA"/>
<dbReference type="GO" id="GO:0048471">
    <property type="term" value="C:perinuclear region of cytoplasm"/>
    <property type="evidence" value="ECO:0000318"/>
    <property type="project" value="GO_Central"/>
</dbReference>
<sequence length="196" mass="21424">METSSWDLFMGKGLNLSEIISSTSWKTPPTMAMPQHSPAMWPSSPCPSPPMSPWPALSPPMSPWPALSPSSTVPPSASPPPSASSSPHEDELIFRSSFTDTLSVSYEKKRYLNTYCVFCKNNKETLCFYSSHVLKDDLGNVQCPVLRAYKCPICGAKGDNAHTVKYCPQNSSSSKAEKLTKSSGCWSDYPSPPGFF</sequence>
<evidence type="ECO:0000256" key="9">
    <source>
        <dbReference type="SAM" id="MobiDB-lite"/>
    </source>
</evidence>
<dbReference type="AlphaFoldDB" id="A0A7M7NUR3"/>
<dbReference type="InterPro" id="IPR008705">
    <property type="entry name" value="Nanos/Xcar2"/>
</dbReference>
<dbReference type="RefSeq" id="XP_030841829.1">
    <property type="nucleotide sequence ID" value="XM_030985969.1"/>
</dbReference>